<protein>
    <submittedName>
        <fullName evidence="1">Uncharacterized protein</fullName>
    </submittedName>
</protein>
<proteinExistence type="predicted"/>
<accession>A0A8S5MES9</accession>
<name>A0A8S5MES9_9CAUD</name>
<sequence length="48" mass="5713">MTFTESQMREWVTKAYGGRFWPDKVKKMSYEQVVAIFTRLRKSGKIPV</sequence>
<organism evidence="1">
    <name type="scientific">Siphoviridae sp. ctWuM9</name>
    <dbReference type="NCBI Taxonomy" id="2826364"/>
    <lineage>
        <taxon>Viruses</taxon>
        <taxon>Duplodnaviria</taxon>
        <taxon>Heunggongvirae</taxon>
        <taxon>Uroviricota</taxon>
        <taxon>Caudoviricetes</taxon>
    </lineage>
</organism>
<evidence type="ECO:0000313" key="1">
    <source>
        <dbReference type="EMBL" id="DAD80821.1"/>
    </source>
</evidence>
<dbReference type="EMBL" id="BK014888">
    <property type="protein sequence ID" value="DAD80821.1"/>
    <property type="molecule type" value="Genomic_DNA"/>
</dbReference>
<reference evidence="1" key="1">
    <citation type="journal article" date="2021" name="Proc. Natl. Acad. Sci. U.S.A.">
        <title>A Catalog of Tens of Thousands of Viruses from Human Metagenomes Reveals Hidden Associations with Chronic Diseases.</title>
        <authorList>
            <person name="Tisza M.J."/>
            <person name="Buck C.B."/>
        </authorList>
    </citation>
    <scope>NUCLEOTIDE SEQUENCE</scope>
    <source>
        <strain evidence="1">CtWuM9</strain>
    </source>
</reference>